<evidence type="ECO:0008006" key="4">
    <source>
        <dbReference type="Google" id="ProtNLM"/>
    </source>
</evidence>
<feature type="transmembrane region" description="Helical" evidence="1">
    <location>
        <begin position="111"/>
        <end position="134"/>
    </location>
</feature>
<evidence type="ECO:0000313" key="2">
    <source>
        <dbReference type="EMBL" id="KRK97070.1"/>
    </source>
</evidence>
<comment type="caution">
    <text evidence="2">The sequence shown here is derived from an EMBL/GenBank/DDBJ whole genome shotgun (WGS) entry which is preliminary data.</text>
</comment>
<accession>A0A0R1LME5</accession>
<dbReference type="InterPro" id="IPR010406">
    <property type="entry name" value="DUF1003"/>
</dbReference>
<sequence>MSEKLTATCIVDGREYQVTEGLYLADLSTAIRQRVKQDYPKAKITDFICGHHLLKYRLASVDAMINADLKQSQKINRKLTRAMQSDDYEITDVNETLTKSLSFGERVADNVARFGGSWGFIGVFVFVLVAWMLINSLQLFGIHFDEYPYILLNLCLSCISAIQAPIIMMSQNRSADRDRMDAENDFHVNLKSEHELRILHAKLDHLSQNQIPHTLEIEKLQIEILAEIRTELADLRRERES</sequence>
<keyword evidence="1" id="KW-1133">Transmembrane helix</keyword>
<evidence type="ECO:0000256" key="1">
    <source>
        <dbReference type="SAM" id="Phobius"/>
    </source>
</evidence>
<reference evidence="2 3" key="1">
    <citation type="journal article" date="2015" name="Genome Announc.">
        <title>Expanding the biotechnology potential of lactobacilli through comparative genomics of 213 strains and associated genera.</title>
        <authorList>
            <person name="Sun Z."/>
            <person name="Harris H.M."/>
            <person name="McCann A."/>
            <person name="Guo C."/>
            <person name="Argimon S."/>
            <person name="Zhang W."/>
            <person name="Yang X."/>
            <person name="Jeffery I.B."/>
            <person name="Cooney J.C."/>
            <person name="Kagawa T.F."/>
            <person name="Liu W."/>
            <person name="Song Y."/>
            <person name="Salvetti E."/>
            <person name="Wrobel A."/>
            <person name="Rasinkangas P."/>
            <person name="Parkhill J."/>
            <person name="Rea M.C."/>
            <person name="O'Sullivan O."/>
            <person name="Ritari J."/>
            <person name="Douillard F.P."/>
            <person name="Paul Ross R."/>
            <person name="Yang R."/>
            <person name="Briner A.E."/>
            <person name="Felis G.E."/>
            <person name="de Vos W.M."/>
            <person name="Barrangou R."/>
            <person name="Klaenhammer T.R."/>
            <person name="Caufield P.W."/>
            <person name="Cui Y."/>
            <person name="Zhang H."/>
            <person name="O'Toole P.W."/>
        </authorList>
    </citation>
    <scope>NUCLEOTIDE SEQUENCE [LARGE SCALE GENOMIC DNA]</scope>
    <source>
        <strain evidence="2 3">DSM 19909</strain>
    </source>
</reference>
<organism evidence="2 3">
    <name type="scientific">Secundilactobacillus odoratitofui DSM 19909 = JCM 15043</name>
    <dbReference type="NCBI Taxonomy" id="1423776"/>
    <lineage>
        <taxon>Bacteria</taxon>
        <taxon>Bacillati</taxon>
        <taxon>Bacillota</taxon>
        <taxon>Bacilli</taxon>
        <taxon>Lactobacillales</taxon>
        <taxon>Lactobacillaceae</taxon>
        <taxon>Secundilactobacillus</taxon>
    </lineage>
</organism>
<dbReference type="OrthoDB" id="9795736at2"/>
<keyword evidence="1" id="KW-0812">Transmembrane</keyword>
<name>A0A0R1LME5_9LACO</name>
<gene>
    <name evidence="2" type="ORF">FD04_GL001930</name>
</gene>
<dbReference type="Proteomes" id="UP000051160">
    <property type="component" value="Unassembled WGS sequence"/>
</dbReference>
<dbReference type="EMBL" id="AZEE01000030">
    <property type="protein sequence ID" value="KRK97070.1"/>
    <property type="molecule type" value="Genomic_DNA"/>
</dbReference>
<protein>
    <recommendedName>
        <fullName evidence="4">Cyclic nucleotide-binding protein</fullName>
    </recommendedName>
</protein>
<evidence type="ECO:0000313" key="3">
    <source>
        <dbReference type="Proteomes" id="UP000051160"/>
    </source>
</evidence>
<dbReference type="STRING" id="1423776.FD04_GL001930"/>
<dbReference type="Pfam" id="PF06210">
    <property type="entry name" value="DUF1003"/>
    <property type="match status" value="1"/>
</dbReference>
<keyword evidence="3" id="KW-1185">Reference proteome</keyword>
<keyword evidence="1" id="KW-0472">Membrane</keyword>
<dbReference type="PATRIC" id="fig|1423776.4.peg.1956"/>
<dbReference type="AlphaFoldDB" id="A0A0R1LME5"/>
<dbReference type="PANTHER" id="PTHR41386">
    <property type="entry name" value="INTEGRAL MEMBRANE PROTEIN-RELATED"/>
    <property type="match status" value="1"/>
</dbReference>
<dbReference type="PANTHER" id="PTHR41386:SF1">
    <property type="entry name" value="MEMBRANE PROTEIN"/>
    <property type="match status" value="1"/>
</dbReference>
<dbReference type="RefSeq" id="WP_054700834.1">
    <property type="nucleotide sequence ID" value="NZ_AZEE01000030.1"/>
</dbReference>
<proteinExistence type="predicted"/>
<feature type="transmembrane region" description="Helical" evidence="1">
    <location>
        <begin position="149"/>
        <end position="170"/>
    </location>
</feature>